<name>A0A179T0Q7_9BACI</name>
<evidence type="ECO:0000256" key="1">
    <source>
        <dbReference type="SAM" id="Phobius"/>
    </source>
</evidence>
<proteinExistence type="predicted"/>
<dbReference type="Proteomes" id="UP000078534">
    <property type="component" value="Unassembled WGS sequence"/>
</dbReference>
<dbReference type="EMBL" id="LWSG01000015">
    <property type="protein sequence ID" value="OAS86123.1"/>
    <property type="molecule type" value="Genomic_DNA"/>
</dbReference>
<feature type="transmembrane region" description="Helical" evidence="1">
    <location>
        <begin position="46"/>
        <end position="72"/>
    </location>
</feature>
<keyword evidence="1" id="KW-1133">Transmembrane helix</keyword>
<dbReference type="RefSeq" id="WP_198165148.1">
    <property type="nucleotide sequence ID" value="NZ_LWSG01000015.1"/>
</dbReference>
<dbReference type="Pfam" id="PF01569">
    <property type="entry name" value="PAP2"/>
    <property type="match status" value="1"/>
</dbReference>
<sequence length="208" mass="24195">MIKWFIVSLFIFLLCAIIYPYEVIGSLDNNVTLFFEKVRSPLLNDVFLFISDIGSIKYMLPICFVIAVILLIRRKVIDVVFLFVMLYSVRQLNYQLKEQFLRERPSFNAVYEAAHYSFPSGHSMNSMAVYSFICYLLIRYLSNTNKQNKTLLISTITLIFLIGLSRIYLGVHYLTDVVAGFSAGFVWFIVLTTILAKINQLFDKKRLF</sequence>
<feature type="transmembrane region" description="Helical" evidence="1">
    <location>
        <begin position="177"/>
        <end position="196"/>
    </location>
</feature>
<keyword evidence="1" id="KW-0812">Transmembrane</keyword>
<accession>A0A179T0Q7</accession>
<evidence type="ECO:0000259" key="2">
    <source>
        <dbReference type="SMART" id="SM00014"/>
    </source>
</evidence>
<gene>
    <name evidence="3" type="ORF">A6K24_22635</name>
</gene>
<dbReference type="InterPro" id="IPR036938">
    <property type="entry name" value="PAP2/HPO_sf"/>
</dbReference>
<dbReference type="STRING" id="152268.A6K24_22635"/>
<comment type="caution">
    <text evidence="3">The sequence shown here is derived from an EMBL/GenBank/DDBJ whole genome shotgun (WGS) entry which is preliminary data.</text>
</comment>
<protein>
    <recommendedName>
        <fullName evidence="2">Phosphatidic acid phosphatase type 2/haloperoxidase domain-containing protein</fullName>
    </recommendedName>
</protein>
<feature type="domain" description="Phosphatidic acid phosphatase type 2/haloperoxidase" evidence="2">
    <location>
        <begin position="76"/>
        <end position="192"/>
    </location>
</feature>
<dbReference type="AlphaFoldDB" id="A0A179T0Q7"/>
<keyword evidence="1" id="KW-0472">Membrane</keyword>
<evidence type="ECO:0000313" key="4">
    <source>
        <dbReference type="Proteomes" id="UP000078534"/>
    </source>
</evidence>
<evidence type="ECO:0000313" key="3">
    <source>
        <dbReference type="EMBL" id="OAS86123.1"/>
    </source>
</evidence>
<dbReference type="InterPro" id="IPR000326">
    <property type="entry name" value="PAP2/HPO"/>
</dbReference>
<feature type="transmembrane region" description="Helical" evidence="1">
    <location>
        <begin position="150"/>
        <end position="171"/>
    </location>
</feature>
<organism evidence="3 4">
    <name type="scientific">Metabacillus litoralis</name>
    <dbReference type="NCBI Taxonomy" id="152268"/>
    <lineage>
        <taxon>Bacteria</taxon>
        <taxon>Bacillati</taxon>
        <taxon>Bacillota</taxon>
        <taxon>Bacilli</taxon>
        <taxon>Bacillales</taxon>
        <taxon>Bacillaceae</taxon>
        <taxon>Metabacillus</taxon>
    </lineage>
</organism>
<feature type="transmembrane region" description="Helical" evidence="1">
    <location>
        <begin position="79"/>
        <end position="96"/>
    </location>
</feature>
<dbReference type="SMART" id="SM00014">
    <property type="entry name" value="acidPPc"/>
    <property type="match status" value="1"/>
</dbReference>
<feature type="transmembrane region" description="Helical" evidence="1">
    <location>
        <begin position="116"/>
        <end position="138"/>
    </location>
</feature>
<dbReference type="SUPFAM" id="SSF48317">
    <property type="entry name" value="Acid phosphatase/Vanadium-dependent haloperoxidase"/>
    <property type="match status" value="1"/>
</dbReference>
<dbReference type="CDD" id="cd03392">
    <property type="entry name" value="PAP2_like_2"/>
    <property type="match status" value="1"/>
</dbReference>
<dbReference type="PANTHER" id="PTHR14969">
    <property type="entry name" value="SPHINGOSINE-1-PHOSPHATE PHOSPHOHYDROLASE"/>
    <property type="match status" value="1"/>
</dbReference>
<dbReference type="PANTHER" id="PTHR14969:SF13">
    <property type="entry name" value="AT30094P"/>
    <property type="match status" value="1"/>
</dbReference>
<reference evidence="4" key="1">
    <citation type="submission" date="2016-04" db="EMBL/GenBank/DDBJ databases">
        <authorList>
            <person name="Lyu Z."/>
            <person name="Lyu W."/>
        </authorList>
    </citation>
    <scope>NUCLEOTIDE SEQUENCE [LARGE SCALE GENOMIC DNA]</scope>
    <source>
        <strain evidence="4">C44</strain>
    </source>
</reference>
<dbReference type="Gene3D" id="1.20.144.10">
    <property type="entry name" value="Phosphatidic acid phosphatase type 2/haloperoxidase"/>
    <property type="match status" value="1"/>
</dbReference>
<keyword evidence="4" id="KW-1185">Reference proteome</keyword>